<evidence type="ECO:0000313" key="1">
    <source>
        <dbReference type="EMBL" id="SCE95421.1"/>
    </source>
</evidence>
<keyword evidence="2" id="KW-1185">Reference proteome</keyword>
<keyword evidence="1" id="KW-0456">Lyase</keyword>
<protein>
    <submittedName>
        <fullName evidence="1">2-Methylisocitrate lyase, PEP mutase family</fullName>
    </submittedName>
</protein>
<dbReference type="Proteomes" id="UP000198551">
    <property type="component" value="Unassembled WGS sequence"/>
</dbReference>
<dbReference type="Gene3D" id="3.20.20.60">
    <property type="entry name" value="Phosphoenolpyruvate-binding domains"/>
    <property type="match status" value="1"/>
</dbReference>
<dbReference type="RefSeq" id="WP_091043760.1">
    <property type="nucleotide sequence ID" value="NZ_FMCV01000005.1"/>
</dbReference>
<dbReference type="InterPro" id="IPR040442">
    <property type="entry name" value="Pyrv_kinase-like_dom_sf"/>
</dbReference>
<dbReference type="AlphaFoldDB" id="A0A1C4WHK3"/>
<reference evidence="2" key="1">
    <citation type="submission" date="2016-06" db="EMBL/GenBank/DDBJ databases">
        <authorList>
            <person name="Varghese N."/>
        </authorList>
    </citation>
    <scope>NUCLEOTIDE SEQUENCE [LARGE SCALE GENOMIC DNA]</scope>
    <source>
        <strain evidence="2">DSM 45555</strain>
    </source>
</reference>
<proteinExistence type="predicted"/>
<dbReference type="SUPFAM" id="SSF51621">
    <property type="entry name" value="Phosphoenolpyruvate/pyruvate domain"/>
    <property type="match status" value="1"/>
</dbReference>
<sequence>MDDQQTRARQFRALHLPGEPLILVNAWDALSARLVAAAGARAVATTSAGVAWSRGAPDGDALARDTAVDVIRRVADAVRVPVTADIESGYGDSPAEVAETITAVLAAGAVGVNVEDSRHDGGGPLRPVDEQVARLAAVRATADRAGIPLYVNARVDTCLRGAGGVPETVARAEAYLAAGADGIFVPGTVAPETVAALAAAIPAPLNVLAGPGAPPIAELARLGVARVSIGPAVAEVAYAVAQRAAAEVLGAGTYGALTGGLDFDALNELMRD</sequence>
<gene>
    <name evidence="1" type="ORF">GA0070215_1056</name>
</gene>
<dbReference type="EMBL" id="FMCV01000005">
    <property type="protein sequence ID" value="SCE95421.1"/>
    <property type="molecule type" value="Genomic_DNA"/>
</dbReference>
<name>A0A1C4WHK3_9ACTN</name>
<dbReference type="Pfam" id="PF13714">
    <property type="entry name" value="PEP_mutase"/>
    <property type="match status" value="1"/>
</dbReference>
<dbReference type="PANTHER" id="PTHR42905:SF16">
    <property type="entry name" value="CARBOXYPHOSPHONOENOLPYRUVATE PHOSPHONOMUTASE-LIKE PROTEIN (AFU_ORTHOLOGUE AFUA_5G07230)"/>
    <property type="match status" value="1"/>
</dbReference>
<dbReference type="InterPro" id="IPR015813">
    <property type="entry name" value="Pyrv/PenolPyrv_kinase-like_dom"/>
</dbReference>
<dbReference type="InterPro" id="IPR039556">
    <property type="entry name" value="ICL/PEPM"/>
</dbReference>
<organism evidence="1 2">
    <name type="scientific">Micromonospora marina</name>
    <dbReference type="NCBI Taxonomy" id="307120"/>
    <lineage>
        <taxon>Bacteria</taxon>
        <taxon>Bacillati</taxon>
        <taxon>Actinomycetota</taxon>
        <taxon>Actinomycetes</taxon>
        <taxon>Micromonosporales</taxon>
        <taxon>Micromonosporaceae</taxon>
        <taxon>Micromonospora</taxon>
    </lineage>
</organism>
<dbReference type="CDD" id="cd00377">
    <property type="entry name" value="ICL_PEPM"/>
    <property type="match status" value="1"/>
</dbReference>
<accession>A0A1C4WHK3</accession>
<dbReference type="PANTHER" id="PTHR42905">
    <property type="entry name" value="PHOSPHOENOLPYRUVATE CARBOXYLASE"/>
    <property type="match status" value="1"/>
</dbReference>
<evidence type="ECO:0000313" key="2">
    <source>
        <dbReference type="Proteomes" id="UP000198551"/>
    </source>
</evidence>
<dbReference type="GO" id="GO:0016829">
    <property type="term" value="F:lyase activity"/>
    <property type="evidence" value="ECO:0007669"/>
    <property type="project" value="UniProtKB-KW"/>
</dbReference>